<reference evidence="1" key="1">
    <citation type="journal article" date="2014" name="Int. J. Syst. Evol. Microbiol.">
        <title>Complete genome sequence of Corynebacterium casei LMG S-19264T (=DSM 44701T), isolated from a smear-ripened cheese.</title>
        <authorList>
            <consortium name="US DOE Joint Genome Institute (JGI-PGF)"/>
            <person name="Walter F."/>
            <person name="Albersmeier A."/>
            <person name="Kalinowski J."/>
            <person name="Ruckert C."/>
        </authorList>
    </citation>
    <scope>NUCLEOTIDE SEQUENCE</scope>
    <source>
        <strain evidence="1">KCTC 32437</strain>
    </source>
</reference>
<evidence type="ECO:0008006" key="3">
    <source>
        <dbReference type="Google" id="ProtNLM"/>
    </source>
</evidence>
<dbReference type="EMBL" id="BMZE01000006">
    <property type="protein sequence ID" value="GHA38671.1"/>
    <property type="molecule type" value="Genomic_DNA"/>
</dbReference>
<dbReference type="InterPro" id="IPR038396">
    <property type="entry name" value="SpoIIAA-like_sf"/>
</dbReference>
<sequence>MFREILQHDDAIVGLVCERELSTSDLREMHELLQERLAGKPNLGLLVHMKDWTGYQDMSAMVEDLKMDLAHRNDFSRIAIVGDRSWLKWGAALAQYLTSAEMQWFDANDFDQATNWVRGGYGNSASASHTEVERD</sequence>
<gene>
    <name evidence="1" type="ORF">GCM10007989_38020</name>
</gene>
<dbReference type="InterPro" id="IPR021866">
    <property type="entry name" value="SpoIIAA-like"/>
</dbReference>
<organism evidence="1 2">
    <name type="scientific">Devosia pacifica</name>
    <dbReference type="NCBI Taxonomy" id="1335967"/>
    <lineage>
        <taxon>Bacteria</taxon>
        <taxon>Pseudomonadati</taxon>
        <taxon>Pseudomonadota</taxon>
        <taxon>Alphaproteobacteria</taxon>
        <taxon>Hyphomicrobiales</taxon>
        <taxon>Devosiaceae</taxon>
        <taxon>Devosia</taxon>
    </lineage>
</organism>
<dbReference type="RefSeq" id="WP_189427397.1">
    <property type="nucleotide sequence ID" value="NZ_BMZE01000006.1"/>
</dbReference>
<proteinExistence type="predicted"/>
<name>A0A918SH64_9HYPH</name>
<dbReference type="InterPro" id="IPR036513">
    <property type="entry name" value="STAS_dom_sf"/>
</dbReference>
<dbReference type="SUPFAM" id="SSF52091">
    <property type="entry name" value="SpoIIaa-like"/>
    <property type="match status" value="1"/>
</dbReference>
<keyword evidence="2" id="KW-1185">Reference proteome</keyword>
<evidence type="ECO:0000313" key="1">
    <source>
        <dbReference type="EMBL" id="GHA38671.1"/>
    </source>
</evidence>
<protein>
    <recommendedName>
        <fullName evidence="3">STAS/SEC14 domain-containing protein</fullName>
    </recommendedName>
</protein>
<comment type="caution">
    <text evidence="1">The sequence shown here is derived from an EMBL/GenBank/DDBJ whole genome shotgun (WGS) entry which is preliminary data.</text>
</comment>
<dbReference type="Proteomes" id="UP000646579">
    <property type="component" value="Unassembled WGS sequence"/>
</dbReference>
<reference evidence="1" key="2">
    <citation type="submission" date="2020-09" db="EMBL/GenBank/DDBJ databases">
        <authorList>
            <person name="Sun Q."/>
            <person name="Kim S."/>
        </authorList>
    </citation>
    <scope>NUCLEOTIDE SEQUENCE</scope>
    <source>
        <strain evidence="1">KCTC 32437</strain>
    </source>
</reference>
<dbReference type="AlphaFoldDB" id="A0A918SH64"/>
<evidence type="ECO:0000313" key="2">
    <source>
        <dbReference type="Proteomes" id="UP000646579"/>
    </source>
</evidence>
<dbReference type="Pfam" id="PF11964">
    <property type="entry name" value="SpoIIAA-like"/>
    <property type="match status" value="1"/>
</dbReference>
<dbReference type="Gene3D" id="3.40.50.10600">
    <property type="entry name" value="SpoIIaa-like domains"/>
    <property type="match status" value="1"/>
</dbReference>
<accession>A0A918SH64</accession>